<feature type="compositionally biased region" description="Basic residues" evidence="1">
    <location>
        <begin position="51"/>
        <end position="60"/>
    </location>
</feature>
<reference evidence="4" key="1">
    <citation type="submission" date="2020-03" db="EMBL/GenBank/DDBJ databases">
        <title>A transcriptome and proteome of the tick Rhipicephalus microplus shaped by the genetic composition of its hosts and developmental stage.</title>
        <authorList>
            <person name="Garcia G.R."/>
            <person name="Ribeiro J.M.C."/>
            <person name="Maruyama S.R."/>
            <person name="Gardinasse L.G."/>
            <person name="Nelson K."/>
            <person name="Ferreira B.R."/>
            <person name="Andrade T.G."/>
            <person name="Santos I.K.F.M."/>
        </authorList>
    </citation>
    <scope>NUCLEOTIDE SEQUENCE</scope>
    <source>
        <strain evidence="4">NSGR</strain>
        <tissue evidence="4">Salivary glands</tissue>
    </source>
</reference>
<proteinExistence type="predicted"/>
<evidence type="ECO:0000313" key="4">
    <source>
        <dbReference type="EMBL" id="NIE46160.1"/>
    </source>
</evidence>
<sequence>MRLLLYPVLACLLICMIAGYEVEKNQEKPIWYPRHQSQRIRKGAPVGSRSSLKKNRGGHGGRHDRCTFRLERTNCVGASFVHRWTYNEDSNTCEDIHFPLCWNKSRMFLTCSACMNTCMKGTKKP</sequence>
<evidence type="ECO:0000259" key="3">
    <source>
        <dbReference type="PROSITE" id="PS50279"/>
    </source>
</evidence>
<accession>A0A6G5A7M7</accession>
<feature type="domain" description="BPTI/Kunitz inhibitor" evidence="3">
    <location>
        <begin position="66"/>
        <end position="118"/>
    </location>
</feature>
<name>A0A6G5A7M7_RHIMP</name>
<keyword evidence="2" id="KW-0732">Signal</keyword>
<feature type="chain" id="PRO_5026057645" evidence="2">
    <location>
        <begin position="20"/>
        <end position="125"/>
    </location>
</feature>
<dbReference type="PROSITE" id="PS50279">
    <property type="entry name" value="BPTI_KUNITZ_2"/>
    <property type="match status" value="1"/>
</dbReference>
<evidence type="ECO:0000256" key="1">
    <source>
        <dbReference type="SAM" id="MobiDB-lite"/>
    </source>
</evidence>
<protein>
    <submittedName>
        <fullName evidence="4">Putative bovine pancreatic trypsin inhibitor</fullName>
    </submittedName>
</protein>
<dbReference type="InterPro" id="IPR036880">
    <property type="entry name" value="Kunitz_BPTI_sf"/>
</dbReference>
<feature type="region of interest" description="Disordered" evidence="1">
    <location>
        <begin position="36"/>
        <end position="63"/>
    </location>
</feature>
<dbReference type="EMBL" id="GIKN01003887">
    <property type="protein sequence ID" value="NIE46160.1"/>
    <property type="molecule type" value="Transcribed_RNA"/>
</dbReference>
<dbReference type="Gene3D" id="4.10.410.10">
    <property type="entry name" value="Pancreatic trypsin inhibitor Kunitz domain"/>
    <property type="match status" value="1"/>
</dbReference>
<dbReference type="InterPro" id="IPR002223">
    <property type="entry name" value="Kunitz_BPTI"/>
</dbReference>
<evidence type="ECO:0000256" key="2">
    <source>
        <dbReference type="SAM" id="SignalP"/>
    </source>
</evidence>
<feature type="signal peptide" evidence="2">
    <location>
        <begin position="1"/>
        <end position="19"/>
    </location>
</feature>
<dbReference type="SUPFAM" id="SSF57362">
    <property type="entry name" value="BPTI-like"/>
    <property type="match status" value="1"/>
</dbReference>
<dbReference type="AlphaFoldDB" id="A0A6G5A7M7"/>
<dbReference type="GO" id="GO:0004867">
    <property type="term" value="F:serine-type endopeptidase inhibitor activity"/>
    <property type="evidence" value="ECO:0007669"/>
    <property type="project" value="InterPro"/>
</dbReference>
<organism evidence="4">
    <name type="scientific">Rhipicephalus microplus</name>
    <name type="common">Cattle tick</name>
    <name type="synonym">Boophilus microplus</name>
    <dbReference type="NCBI Taxonomy" id="6941"/>
    <lineage>
        <taxon>Eukaryota</taxon>
        <taxon>Metazoa</taxon>
        <taxon>Ecdysozoa</taxon>
        <taxon>Arthropoda</taxon>
        <taxon>Chelicerata</taxon>
        <taxon>Arachnida</taxon>
        <taxon>Acari</taxon>
        <taxon>Parasitiformes</taxon>
        <taxon>Ixodida</taxon>
        <taxon>Ixodoidea</taxon>
        <taxon>Ixodidae</taxon>
        <taxon>Rhipicephalinae</taxon>
        <taxon>Rhipicephalus</taxon>
        <taxon>Boophilus</taxon>
    </lineage>
</organism>